<evidence type="ECO:0000313" key="1">
    <source>
        <dbReference type="EMBL" id="VDO44873.1"/>
    </source>
</evidence>
<protein>
    <submittedName>
        <fullName evidence="1 3">Uncharacterized protein</fullName>
    </submittedName>
</protein>
<reference evidence="1 2" key="2">
    <citation type="submission" date="2018-11" db="EMBL/GenBank/DDBJ databases">
        <authorList>
            <consortium name="Pathogen Informatics"/>
        </authorList>
    </citation>
    <scope>NUCLEOTIDE SEQUENCE [LARGE SCALE GENOMIC DNA]</scope>
</reference>
<evidence type="ECO:0000313" key="3">
    <source>
        <dbReference type="WBParaSite" id="OFLC_0000594001-mRNA-1"/>
    </source>
</evidence>
<proteinExistence type="predicted"/>
<keyword evidence="2" id="KW-1185">Reference proteome</keyword>
<name>A0A183HEM9_9BILA</name>
<sequence length="256" mass="27942">MNNYLISGIGTVTAFTRLTRDIKIRNASDTSQDVEQVVIFRQKNLAVIQQQHVGLCNRKRNHSPNSSTNERLPATTVEIGSVAVSNCNVHHQHQHLVAQNDFDMTLRDSAGLNIVDIHHSSPTKFTTSNGDVISFSTVLHNIESQNSVKRSISLDVSPPGSSTQAVIIDERRMLEHNAASAADVEARIAKKVALLDQPVRAFTTKPGNSQLLVTPRPVVAHRPSFLSNIDDTNNNAAAAAARDAKISHIVSRQVIL</sequence>
<dbReference type="EMBL" id="UZAJ01005383">
    <property type="protein sequence ID" value="VDO44873.1"/>
    <property type="molecule type" value="Genomic_DNA"/>
</dbReference>
<evidence type="ECO:0000313" key="2">
    <source>
        <dbReference type="Proteomes" id="UP000267606"/>
    </source>
</evidence>
<gene>
    <name evidence="1" type="ORF">OFLC_LOCUS5940</name>
</gene>
<reference evidence="3" key="1">
    <citation type="submission" date="2016-06" db="UniProtKB">
        <authorList>
            <consortium name="WormBaseParasite"/>
        </authorList>
    </citation>
    <scope>IDENTIFICATION</scope>
</reference>
<organism evidence="3">
    <name type="scientific">Onchocerca flexuosa</name>
    <dbReference type="NCBI Taxonomy" id="387005"/>
    <lineage>
        <taxon>Eukaryota</taxon>
        <taxon>Metazoa</taxon>
        <taxon>Ecdysozoa</taxon>
        <taxon>Nematoda</taxon>
        <taxon>Chromadorea</taxon>
        <taxon>Rhabditida</taxon>
        <taxon>Spirurina</taxon>
        <taxon>Spiruromorpha</taxon>
        <taxon>Filarioidea</taxon>
        <taxon>Onchocercidae</taxon>
        <taxon>Onchocerca</taxon>
    </lineage>
</organism>
<dbReference type="WBParaSite" id="OFLC_0000594001-mRNA-1">
    <property type="protein sequence ID" value="OFLC_0000594001-mRNA-1"/>
    <property type="gene ID" value="OFLC_0000594001"/>
</dbReference>
<dbReference type="Proteomes" id="UP000267606">
    <property type="component" value="Unassembled WGS sequence"/>
</dbReference>
<dbReference type="AlphaFoldDB" id="A0A183HEM9"/>
<accession>A0A183HEM9</accession>